<evidence type="ECO:0000256" key="4">
    <source>
        <dbReference type="ARBA" id="ARBA00023015"/>
    </source>
</evidence>
<evidence type="ECO:0000313" key="7">
    <source>
        <dbReference type="EMBL" id="KAB1211343.1"/>
    </source>
</evidence>
<proteinExistence type="predicted"/>
<dbReference type="InterPro" id="IPR019787">
    <property type="entry name" value="Znf_PHD-finger"/>
</dbReference>
<name>A0A6A1VF23_9ROSI</name>
<dbReference type="Pfam" id="PF00628">
    <property type="entry name" value="PHD"/>
    <property type="match status" value="1"/>
</dbReference>
<evidence type="ECO:0000313" key="8">
    <source>
        <dbReference type="Proteomes" id="UP000516437"/>
    </source>
</evidence>
<dbReference type="InterPro" id="IPR019786">
    <property type="entry name" value="Zinc_finger_PHD-type_CS"/>
</dbReference>
<evidence type="ECO:0000259" key="6">
    <source>
        <dbReference type="SMART" id="SM00249"/>
    </source>
</evidence>
<keyword evidence="5" id="KW-0804">Transcription</keyword>
<dbReference type="PROSITE" id="PS01359">
    <property type="entry name" value="ZF_PHD_1"/>
    <property type="match status" value="1"/>
</dbReference>
<comment type="caution">
    <text evidence="7">The sequence shown here is derived from an EMBL/GenBank/DDBJ whole genome shotgun (WGS) entry which is preliminary data.</text>
</comment>
<accession>A0A6A1VF23</accession>
<dbReference type="InterPro" id="IPR011011">
    <property type="entry name" value="Znf_FYVE_PHD"/>
</dbReference>
<evidence type="ECO:0000256" key="5">
    <source>
        <dbReference type="ARBA" id="ARBA00023163"/>
    </source>
</evidence>
<dbReference type="Pfam" id="PF25874">
    <property type="entry name" value="WHD_plant_repro"/>
    <property type="match status" value="1"/>
</dbReference>
<dbReference type="InterPro" id="IPR058054">
    <property type="entry name" value="Znf_MS1-like"/>
</dbReference>
<dbReference type="EMBL" id="RXIC02000024">
    <property type="protein sequence ID" value="KAB1211343.1"/>
    <property type="molecule type" value="Genomic_DNA"/>
</dbReference>
<dbReference type="InterPro" id="IPR057765">
    <property type="entry name" value="MS1-like_ubiquitin"/>
</dbReference>
<gene>
    <name evidence="7" type="ORF">CJ030_MR6G021467</name>
</gene>
<keyword evidence="2" id="KW-0863">Zinc-finger</keyword>
<evidence type="ECO:0000256" key="2">
    <source>
        <dbReference type="ARBA" id="ARBA00022771"/>
    </source>
</evidence>
<dbReference type="CDD" id="cd15556">
    <property type="entry name" value="PHD_MMD1_like"/>
    <property type="match status" value="1"/>
</dbReference>
<sequence>MSIPILEACKKRKRRPKLYAFHTFGDPGCPMDHRGAFRDNIRLFLQQCADFDDDSVQGMPTWCTLLVHETRKFVVPLYTVEENVKCSPRPYCDHCRCTGWSNHFLCERKYHLIIPADDEWNKPFVDDLIDLETHLLHGLIHCNGFGHLLCINGIAGGSKYLCGREIMDLWDRICTNLRTRKISVEDLSKKRTMDLRLLYGVAYGHSWFGRWGYRFCRGSYGVAEHNYDRAIEVLSSLELDKIILDFSNSDIRREMKQIIHHYRYMSETQLVTMKDILRFMLTVKPRAPLQTNNVTAAPSTTSRSSIRSKPLVKEKPPKYRRFTTAIANMDSRWPARRLEYAAEVIVNALKEKKADKFCHGGMTRQDLRDEARVHIGDTGLLDYVLKSLNNVVVGSHVVCRTVNPTTRILEYSINDLGNMVTVTEPGTEILSKPLPALALEPGVDVYSDLLAVYRNVLLDYKGSPTVELATQVVLDSKHFVKEWPFSDEADQYLRFLCRLIPSSCDLGNESKRELPTGEIVIVPLHATVGELKLAVENAMRDTYCITEELLVTDIEELEDLEDDEVIFGAVESGMVLSVRGSGIDMENCLRYQSGADNWMVRCECGALDDDGERMVACDICEVWQHTRCCGIEDAEAVPPLFVCSGCCVSLLPPKNESSCSFERSGTLLMPSETYGLEIGY</sequence>
<reference evidence="7 8" key="1">
    <citation type="journal article" date="2019" name="Plant Biotechnol. J.">
        <title>The red bayberry genome and genetic basis of sex determination.</title>
        <authorList>
            <person name="Jia H.M."/>
            <person name="Jia H.J."/>
            <person name="Cai Q.L."/>
            <person name="Wang Y."/>
            <person name="Zhao H.B."/>
            <person name="Yang W.F."/>
            <person name="Wang G.Y."/>
            <person name="Li Y.H."/>
            <person name="Zhan D.L."/>
            <person name="Shen Y.T."/>
            <person name="Niu Q.F."/>
            <person name="Chang L."/>
            <person name="Qiu J."/>
            <person name="Zhao L."/>
            <person name="Xie H.B."/>
            <person name="Fu W.Y."/>
            <person name="Jin J."/>
            <person name="Li X.W."/>
            <person name="Jiao Y."/>
            <person name="Zhou C.C."/>
            <person name="Tu T."/>
            <person name="Chai C.Y."/>
            <person name="Gao J.L."/>
            <person name="Fan L.J."/>
            <person name="van de Weg E."/>
            <person name="Wang J.Y."/>
            <person name="Gao Z.S."/>
        </authorList>
    </citation>
    <scope>NUCLEOTIDE SEQUENCE [LARGE SCALE GENOMIC DNA]</scope>
    <source>
        <tissue evidence="7">Leaves</tissue>
    </source>
</reference>
<feature type="domain" description="Zinc finger PHD-type" evidence="6">
    <location>
        <begin position="601"/>
        <end position="647"/>
    </location>
</feature>
<dbReference type="SMART" id="SM00249">
    <property type="entry name" value="PHD"/>
    <property type="match status" value="1"/>
</dbReference>
<keyword evidence="3" id="KW-0862">Zinc</keyword>
<dbReference type="Gene3D" id="3.30.40.10">
    <property type="entry name" value="Zinc/RING finger domain, C3HC4 (zinc finger)"/>
    <property type="match status" value="1"/>
</dbReference>
<dbReference type="SUPFAM" id="SSF57903">
    <property type="entry name" value="FYVE/PHD zinc finger"/>
    <property type="match status" value="1"/>
</dbReference>
<dbReference type="Pfam" id="PF25565">
    <property type="entry name" value="Ubiquitin_At1g33420"/>
    <property type="match status" value="1"/>
</dbReference>
<dbReference type="InterPro" id="IPR059080">
    <property type="entry name" value="WHD_PTC1"/>
</dbReference>
<keyword evidence="4" id="KW-0805">Transcription regulation</keyword>
<keyword evidence="1" id="KW-0479">Metal-binding</keyword>
<keyword evidence="8" id="KW-1185">Reference proteome</keyword>
<dbReference type="Proteomes" id="UP000516437">
    <property type="component" value="Chromosome 6"/>
</dbReference>
<protein>
    <submittedName>
        <fullName evidence="7">PHD finger protein MALE MEIOCYTE DEATH 1</fullName>
    </submittedName>
</protein>
<evidence type="ECO:0000256" key="1">
    <source>
        <dbReference type="ARBA" id="ARBA00022723"/>
    </source>
</evidence>
<dbReference type="InterPro" id="IPR013083">
    <property type="entry name" value="Znf_RING/FYVE/PHD"/>
</dbReference>
<dbReference type="OrthoDB" id="436852at2759"/>
<organism evidence="7 8">
    <name type="scientific">Morella rubra</name>
    <name type="common">Chinese bayberry</name>
    <dbReference type="NCBI Taxonomy" id="262757"/>
    <lineage>
        <taxon>Eukaryota</taxon>
        <taxon>Viridiplantae</taxon>
        <taxon>Streptophyta</taxon>
        <taxon>Embryophyta</taxon>
        <taxon>Tracheophyta</taxon>
        <taxon>Spermatophyta</taxon>
        <taxon>Magnoliopsida</taxon>
        <taxon>eudicotyledons</taxon>
        <taxon>Gunneridae</taxon>
        <taxon>Pentapetalae</taxon>
        <taxon>rosids</taxon>
        <taxon>fabids</taxon>
        <taxon>Fagales</taxon>
        <taxon>Myricaceae</taxon>
        <taxon>Morella</taxon>
    </lineage>
</organism>
<dbReference type="PANTHER" id="PTHR46201">
    <property type="entry name" value="PHD FINGER PROTEIN MALE MEIOCYTE DEATH 1-RELATED"/>
    <property type="match status" value="1"/>
</dbReference>
<dbReference type="AlphaFoldDB" id="A0A6A1VF23"/>
<dbReference type="GO" id="GO:0008270">
    <property type="term" value="F:zinc ion binding"/>
    <property type="evidence" value="ECO:0007669"/>
    <property type="project" value="UniProtKB-KW"/>
</dbReference>
<evidence type="ECO:0000256" key="3">
    <source>
        <dbReference type="ARBA" id="ARBA00022833"/>
    </source>
</evidence>
<dbReference type="PANTHER" id="PTHR46201:SF9">
    <property type="entry name" value="PHD FINGER PROTEIN MALE MEIOCYTE DEATH 1"/>
    <property type="match status" value="1"/>
</dbReference>
<dbReference type="InterPro" id="IPR001965">
    <property type="entry name" value="Znf_PHD"/>
</dbReference>